<evidence type="ECO:0000313" key="3">
    <source>
        <dbReference type="Proteomes" id="UP000570166"/>
    </source>
</evidence>
<gene>
    <name evidence="2" type="ORF">HZF05_16305</name>
</gene>
<dbReference type="Proteomes" id="UP000570166">
    <property type="component" value="Unassembled WGS sequence"/>
</dbReference>
<proteinExistence type="predicted"/>
<feature type="domain" description="DUF4062" evidence="1">
    <location>
        <begin position="2"/>
        <end position="84"/>
    </location>
</feature>
<keyword evidence="3" id="KW-1185">Reference proteome</keyword>
<dbReference type="AlphaFoldDB" id="A0A838L9E5"/>
<reference evidence="2 3" key="1">
    <citation type="submission" date="2020-07" db="EMBL/GenBank/DDBJ databases">
        <authorList>
            <person name="Sun Q."/>
        </authorList>
    </citation>
    <scope>NUCLEOTIDE SEQUENCE [LARGE SCALE GENOMIC DNA]</scope>
    <source>
        <strain evidence="2 3">CGMCC 1.13654</strain>
    </source>
</reference>
<organism evidence="2 3">
    <name type="scientific">Sphingomonas chungangi</name>
    <dbReference type="NCBI Taxonomy" id="2683589"/>
    <lineage>
        <taxon>Bacteria</taxon>
        <taxon>Pseudomonadati</taxon>
        <taxon>Pseudomonadota</taxon>
        <taxon>Alphaproteobacteria</taxon>
        <taxon>Sphingomonadales</taxon>
        <taxon>Sphingomonadaceae</taxon>
        <taxon>Sphingomonas</taxon>
    </lineage>
</organism>
<dbReference type="EMBL" id="JACEIB010000026">
    <property type="protein sequence ID" value="MBA2935647.1"/>
    <property type="molecule type" value="Genomic_DNA"/>
</dbReference>
<sequence>MKVFISSLISGFEPYRDAARRAVVALRNEAVMAEDFGAQPNSSQVACMQGVRSADVVVLILGPRYGFVPAGSTISATHQEYREARDSRPVLAFIQQGVDPEPDQRAFIDEVQAWEGGLFREGFRTVEQLQDGITRALHDYTLAKAVAPVDQDQLISQAAALIPAERRNQSSDTSLAVAIVGGPVQRILRPMQMEDPRLGEQLEQTAIYGENRLFDRTKGSAVRLDGSDLVVGQDRGASIRLTEQGAMLFLLSLEDTASRDRMGGFGGMMIIEEVVRDRLTAALGYAAATIEQIDSTQRLTHLGVAAHISGGEYRAWRTRAQQAASGNSMQIPMGQQERRPITMCIRRAALRLDRAPLIEDILVPLRRQFSQG</sequence>
<protein>
    <submittedName>
        <fullName evidence="2">DUF4062 domain-containing protein</fullName>
    </submittedName>
</protein>
<dbReference type="RefSeq" id="WP_160362859.1">
    <property type="nucleotide sequence ID" value="NZ_JACEIB010000026.1"/>
</dbReference>
<evidence type="ECO:0000313" key="2">
    <source>
        <dbReference type="EMBL" id="MBA2935647.1"/>
    </source>
</evidence>
<dbReference type="InterPro" id="IPR025139">
    <property type="entry name" value="DUF4062"/>
</dbReference>
<dbReference type="Pfam" id="PF13271">
    <property type="entry name" value="DUF4062"/>
    <property type="match status" value="1"/>
</dbReference>
<comment type="caution">
    <text evidence="2">The sequence shown here is derived from an EMBL/GenBank/DDBJ whole genome shotgun (WGS) entry which is preliminary data.</text>
</comment>
<name>A0A838L9E5_9SPHN</name>
<accession>A0A838L9E5</accession>
<evidence type="ECO:0000259" key="1">
    <source>
        <dbReference type="Pfam" id="PF13271"/>
    </source>
</evidence>